<comment type="subcellular location">
    <subcellularLocation>
        <location evidence="3 16">Cytoplasm</location>
    </subcellularLocation>
</comment>
<evidence type="ECO:0000256" key="15">
    <source>
        <dbReference type="ARBA" id="ARBA00040883"/>
    </source>
</evidence>
<evidence type="ECO:0000256" key="9">
    <source>
        <dbReference type="ARBA" id="ARBA00022741"/>
    </source>
</evidence>
<keyword evidence="16" id="KW-0479">Metal-binding</keyword>
<comment type="cofactor">
    <cofactor evidence="16">
        <name>NH4(+)</name>
        <dbReference type="ChEBI" id="CHEBI:28938"/>
    </cofactor>
    <cofactor evidence="16">
        <name>K(+)</name>
        <dbReference type="ChEBI" id="CHEBI:29103"/>
    </cofactor>
    <text evidence="16">A monovalent cation. Ammonium or potassium.</text>
</comment>
<dbReference type="NCBIfam" id="NF009855">
    <property type="entry name" value="PRK13321.1"/>
    <property type="match status" value="1"/>
</dbReference>
<keyword evidence="10 16" id="KW-0418">Kinase</keyword>
<dbReference type="Gene3D" id="3.30.420.40">
    <property type="match status" value="2"/>
</dbReference>
<dbReference type="InterPro" id="IPR043129">
    <property type="entry name" value="ATPase_NBD"/>
</dbReference>
<evidence type="ECO:0000256" key="3">
    <source>
        <dbReference type="ARBA" id="ARBA00004496"/>
    </source>
</evidence>
<comment type="function">
    <text evidence="16">Catalyzes the phosphorylation of pantothenate (Pan), the first step in CoA biosynthesis.</text>
</comment>
<feature type="active site" description="Proton acceptor" evidence="16">
    <location>
        <position position="109"/>
    </location>
</feature>
<dbReference type="NCBIfam" id="TIGR00671">
    <property type="entry name" value="baf"/>
    <property type="match status" value="1"/>
</dbReference>
<dbReference type="HAMAP" id="MF_01274">
    <property type="entry name" value="Pantothen_kinase_3"/>
    <property type="match status" value="1"/>
</dbReference>
<accession>A0ABX8AZ63</accession>
<dbReference type="EC" id="2.7.1.33" evidence="6 16"/>
<comment type="catalytic activity">
    <reaction evidence="1 16">
        <text>(R)-pantothenate + ATP = (R)-4'-phosphopantothenate + ADP + H(+)</text>
        <dbReference type="Rhea" id="RHEA:16373"/>
        <dbReference type="ChEBI" id="CHEBI:10986"/>
        <dbReference type="ChEBI" id="CHEBI:15378"/>
        <dbReference type="ChEBI" id="CHEBI:29032"/>
        <dbReference type="ChEBI" id="CHEBI:30616"/>
        <dbReference type="ChEBI" id="CHEBI:456216"/>
        <dbReference type="EC" id="2.7.1.33"/>
    </reaction>
</comment>
<dbReference type="PANTHER" id="PTHR34265">
    <property type="entry name" value="TYPE III PANTOTHENATE KINASE"/>
    <property type="match status" value="1"/>
</dbReference>
<keyword evidence="18" id="KW-1185">Reference proteome</keyword>
<dbReference type="Proteomes" id="UP000677668">
    <property type="component" value="Chromosome 1"/>
</dbReference>
<evidence type="ECO:0000256" key="13">
    <source>
        <dbReference type="ARBA" id="ARBA00022993"/>
    </source>
</evidence>
<feature type="binding site" evidence="16">
    <location>
        <begin position="6"/>
        <end position="13"/>
    </location>
    <ligand>
        <name>ATP</name>
        <dbReference type="ChEBI" id="CHEBI:30616"/>
    </ligand>
</feature>
<feature type="binding site" evidence="16">
    <location>
        <position position="184"/>
    </location>
    <ligand>
        <name>substrate</name>
    </ligand>
</feature>
<feature type="binding site" evidence="16">
    <location>
        <begin position="107"/>
        <end position="110"/>
    </location>
    <ligand>
        <name>substrate</name>
    </ligand>
</feature>
<feature type="binding site" evidence="16">
    <location>
        <position position="100"/>
    </location>
    <ligand>
        <name>substrate</name>
    </ligand>
</feature>
<organism evidence="17 18">
    <name type="scientific">Chloracidobacterium sp. N</name>
    <dbReference type="NCBI Taxonomy" id="2821540"/>
    <lineage>
        <taxon>Bacteria</taxon>
        <taxon>Pseudomonadati</taxon>
        <taxon>Acidobacteriota</taxon>
        <taxon>Terriglobia</taxon>
        <taxon>Terriglobales</taxon>
        <taxon>Acidobacteriaceae</taxon>
        <taxon>Chloracidobacterium</taxon>
        <taxon>Chloracidobacterium aggregatum</taxon>
    </lineage>
</organism>
<comment type="subunit">
    <text evidence="5 16">Homodimer.</text>
</comment>
<keyword evidence="13 16" id="KW-0173">Coenzyme A biosynthesis</keyword>
<keyword evidence="8 16" id="KW-0808">Transferase</keyword>
<dbReference type="CDD" id="cd24015">
    <property type="entry name" value="ASKHA_NBD_PanK-III"/>
    <property type="match status" value="1"/>
</dbReference>
<keyword evidence="11 16" id="KW-0067">ATP-binding</keyword>
<name>A0ABX8AZ63_9BACT</name>
<gene>
    <name evidence="16" type="primary">coaX</name>
    <name evidence="17" type="ORF">J8C05_09770</name>
</gene>
<evidence type="ECO:0000256" key="10">
    <source>
        <dbReference type="ARBA" id="ARBA00022777"/>
    </source>
</evidence>
<comment type="pathway">
    <text evidence="4 16">Cofactor biosynthesis; coenzyme A biosynthesis; CoA from (R)-pantothenate: step 1/5.</text>
</comment>
<keyword evidence="12 16" id="KW-0630">Potassium</keyword>
<evidence type="ECO:0000256" key="11">
    <source>
        <dbReference type="ARBA" id="ARBA00022840"/>
    </source>
</evidence>
<evidence type="ECO:0000256" key="8">
    <source>
        <dbReference type="ARBA" id="ARBA00022679"/>
    </source>
</evidence>
<evidence type="ECO:0000256" key="6">
    <source>
        <dbReference type="ARBA" id="ARBA00012102"/>
    </source>
</evidence>
<evidence type="ECO:0000256" key="14">
    <source>
        <dbReference type="ARBA" id="ARBA00038036"/>
    </source>
</evidence>
<keyword evidence="9 16" id="KW-0547">Nucleotide-binding</keyword>
<evidence type="ECO:0000256" key="12">
    <source>
        <dbReference type="ARBA" id="ARBA00022958"/>
    </source>
</evidence>
<dbReference type="InterPro" id="IPR004619">
    <property type="entry name" value="Type_III_PanK"/>
</dbReference>
<evidence type="ECO:0000313" key="17">
    <source>
        <dbReference type="EMBL" id="QUV93647.1"/>
    </source>
</evidence>
<dbReference type="GO" id="GO:0004594">
    <property type="term" value="F:pantothenate kinase activity"/>
    <property type="evidence" value="ECO:0007669"/>
    <property type="project" value="UniProtKB-EC"/>
</dbReference>
<evidence type="ECO:0000256" key="16">
    <source>
        <dbReference type="HAMAP-Rule" id="MF_01274"/>
    </source>
</evidence>
<evidence type="ECO:0000256" key="7">
    <source>
        <dbReference type="ARBA" id="ARBA00022490"/>
    </source>
</evidence>
<reference evidence="17 18" key="1">
    <citation type="submission" date="2021-03" db="EMBL/GenBank/DDBJ databases">
        <title>Genomic and phenotypic characterization of Chloracidobacterium isolates provides evidence for multiple species.</title>
        <authorList>
            <person name="Saini M.K."/>
            <person name="Costas A.M.G."/>
            <person name="Tank M."/>
            <person name="Bryant D.A."/>
        </authorList>
    </citation>
    <scope>NUCLEOTIDE SEQUENCE [LARGE SCALE GENOMIC DNA]</scope>
    <source>
        <strain evidence="17 18">N</strain>
    </source>
</reference>
<evidence type="ECO:0000256" key="1">
    <source>
        <dbReference type="ARBA" id="ARBA00001206"/>
    </source>
</evidence>
<dbReference type="RefSeq" id="WP_211422008.1">
    <property type="nucleotide sequence ID" value="NZ_CP072642.1"/>
</dbReference>
<evidence type="ECO:0000256" key="2">
    <source>
        <dbReference type="ARBA" id="ARBA00001958"/>
    </source>
</evidence>
<dbReference type="Pfam" id="PF03309">
    <property type="entry name" value="Pan_kinase"/>
    <property type="match status" value="1"/>
</dbReference>
<feature type="binding site" evidence="16">
    <location>
        <position position="129"/>
    </location>
    <ligand>
        <name>K(+)</name>
        <dbReference type="ChEBI" id="CHEBI:29103"/>
    </ligand>
</feature>
<evidence type="ECO:0000256" key="4">
    <source>
        <dbReference type="ARBA" id="ARBA00005225"/>
    </source>
</evidence>
<comment type="cofactor">
    <cofactor evidence="2">
        <name>K(+)</name>
        <dbReference type="ChEBI" id="CHEBI:29103"/>
    </cofactor>
</comment>
<dbReference type="PANTHER" id="PTHR34265:SF1">
    <property type="entry name" value="TYPE III PANTOTHENATE KINASE"/>
    <property type="match status" value="1"/>
</dbReference>
<feature type="binding site" evidence="16">
    <location>
        <position position="132"/>
    </location>
    <ligand>
        <name>ATP</name>
        <dbReference type="ChEBI" id="CHEBI:30616"/>
    </ligand>
</feature>
<protein>
    <recommendedName>
        <fullName evidence="15 16">Type III pantothenate kinase</fullName>
        <ecNumber evidence="6 16">2.7.1.33</ecNumber>
    </recommendedName>
    <alternativeName>
        <fullName evidence="16">PanK-III</fullName>
    </alternativeName>
    <alternativeName>
        <fullName evidence="16">Pantothenic acid kinase</fullName>
    </alternativeName>
</protein>
<evidence type="ECO:0000313" key="18">
    <source>
        <dbReference type="Proteomes" id="UP000677668"/>
    </source>
</evidence>
<comment type="similarity">
    <text evidence="14 16">Belongs to the type III pantothenate kinase family.</text>
</comment>
<proteinExistence type="inferred from homology"/>
<dbReference type="EMBL" id="CP072642">
    <property type="protein sequence ID" value="QUV93647.1"/>
    <property type="molecule type" value="Genomic_DNA"/>
</dbReference>
<dbReference type="SUPFAM" id="SSF53067">
    <property type="entry name" value="Actin-like ATPase domain"/>
    <property type="match status" value="2"/>
</dbReference>
<dbReference type="NCBIfam" id="NF009848">
    <property type="entry name" value="PRK13318.1-6"/>
    <property type="match status" value="1"/>
</dbReference>
<keyword evidence="7 16" id="KW-0963">Cytoplasm</keyword>
<evidence type="ECO:0000256" key="5">
    <source>
        <dbReference type="ARBA" id="ARBA00011738"/>
    </source>
</evidence>
<sequence length="257" mass="27810">MLLVIDVGNTNTTLGVYAGEALIAHWRLTTERERTIDEYGILCRNLFTISQLDPRDITGIAIASVVPPLNFTFFRMAQTYFGREPFFVRPTENVGMPIRYDVPQDVGADRIVNAVAAYARHGGPCVVVDFGTATTFDAISEEGAYLGGVIAPGIVISAEALFQRAARLPRVSIAHPAQVIGSSTIGSIQSGLYFGYIGLVEGILQRMQAEMGHLRAVIATGGLARLIGKGSPLITEIDENLTLEGLRLIYQRNARTA</sequence>